<evidence type="ECO:0000313" key="4">
    <source>
        <dbReference type="Proteomes" id="UP000218731"/>
    </source>
</evidence>
<protein>
    <submittedName>
        <fullName evidence="3">Uncharacterized protein</fullName>
    </submittedName>
</protein>
<keyword evidence="3" id="KW-0614">Plasmid</keyword>
<feature type="transmembrane region" description="Helical" evidence="1">
    <location>
        <begin position="55"/>
        <end position="78"/>
    </location>
</feature>
<dbReference type="EMBL" id="AP015030">
    <property type="protein sequence ID" value="BAW26908.1"/>
    <property type="molecule type" value="Genomic_DNA"/>
</dbReference>
<gene>
    <name evidence="2" type="ORF">KF715C_pA4030</name>
</gene>
<geneLocation type="plasmid" evidence="4">
    <name>pkf715a dna</name>
</geneLocation>
<proteinExistence type="predicted"/>
<dbReference type="EMBL" id="AJ344068">
    <property type="protein sequence ID" value="CAC86762.1"/>
    <property type="molecule type" value="Genomic_DNA"/>
</dbReference>
<reference evidence="2 4" key="2">
    <citation type="submission" date="2015-11" db="EMBL/GenBank/DDBJ databases">
        <title>Complete genome sequencing of a biphenyl-degrading bacterium, Pseudomonas putida KF715 (=NBRC110667).</title>
        <authorList>
            <person name="Suenaga H."/>
            <person name="Fujihara N."/>
            <person name="Watanabe T."/>
            <person name="Hirose J."/>
            <person name="Kimura N."/>
            <person name="Yamazoe A."/>
            <person name="Hosoyama A."/>
            <person name="Shimodaira J."/>
            <person name="Furukawa K."/>
        </authorList>
    </citation>
    <scope>NUCLEOTIDE SEQUENCE [LARGE SCALE GENOMIC DNA]</scope>
    <source>
        <strain evidence="2 4">KF715</strain>
        <plasmid evidence="2">pKF715A</plasmid>
        <plasmid evidence="4">Plasmid pkf715a dna</plasmid>
    </source>
</reference>
<evidence type="ECO:0000313" key="3">
    <source>
        <dbReference type="EMBL" id="CAC86762.1"/>
    </source>
</evidence>
<organism evidence="3">
    <name type="scientific">Pseudomonas putida</name>
    <name type="common">Arthrobacter siderocapsulatus</name>
    <dbReference type="NCBI Taxonomy" id="303"/>
    <lineage>
        <taxon>Bacteria</taxon>
        <taxon>Pseudomonadati</taxon>
        <taxon>Pseudomonadota</taxon>
        <taxon>Gammaproteobacteria</taxon>
        <taxon>Pseudomonadales</taxon>
        <taxon>Pseudomonadaceae</taxon>
        <taxon>Pseudomonas</taxon>
    </lineage>
</organism>
<evidence type="ECO:0000313" key="2">
    <source>
        <dbReference type="EMBL" id="BAW26908.1"/>
    </source>
</evidence>
<dbReference type="Proteomes" id="UP000218731">
    <property type="component" value="Plasmid pKF715A"/>
</dbReference>
<feature type="transmembrane region" description="Helical" evidence="1">
    <location>
        <begin position="98"/>
        <end position="119"/>
    </location>
</feature>
<sequence length="131" mass="14254">MALSGGVTKAIDRCVTAQRTGAEVPNEKAGAAMKKENSSPGEWGGARGFEGFYLYLYWIVGVPVCYIVFVPWLSLAVIKNWAAPVFPGFFNAMASTGWLIASFALFSFIAYMTIADFIIGRRRKKAAAKSL</sequence>
<dbReference type="AlphaFoldDB" id="Q8VMM7"/>
<reference evidence="3" key="1">
    <citation type="journal article" date="2002" name="Environ. Microbiol.">
        <title>Complete sequence of the IncP-9 TOL plasmid pWW0 from Pseudomonas putida.</title>
        <authorList>
            <person name="Greated A."/>
            <person name="Lambertson L."/>
            <person name="Williams P.A."/>
            <person name="Thomas C.M."/>
        </authorList>
    </citation>
    <scope>NUCLEOTIDE SEQUENCE [LARGE SCALE GENOMIC DNA]</scope>
    <source>
        <plasmid evidence="3">pWW0</plasmid>
    </source>
</reference>
<keyword evidence="1" id="KW-1133">Transmembrane helix</keyword>
<accession>Q8VMM7</accession>
<geneLocation type="plasmid" evidence="2">
    <name>pKF715A</name>
</geneLocation>
<geneLocation type="plasmid" evidence="3">
    <name>pWW0</name>
</geneLocation>
<name>Q8VMM7_PSEPU</name>
<keyword evidence="1" id="KW-0812">Transmembrane</keyword>
<keyword evidence="1" id="KW-0472">Membrane</keyword>
<evidence type="ECO:0000256" key="1">
    <source>
        <dbReference type="SAM" id="Phobius"/>
    </source>
</evidence>